<proteinExistence type="inferred from homology"/>
<keyword evidence="2" id="KW-0378">Hydrolase</keyword>
<gene>
    <name evidence="4" type="ORF">C4K68_04675</name>
</gene>
<comment type="caution">
    <text evidence="4">The sequence shown here is derived from an EMBL/GenBank/DDBJ whole genome shotgun (WGS) entry which is preliminary data.</text>
</comment>
<dbReference type="EMBL" id="PRLP01000014">
    <property type="protein sequence ID" value="PPC78565.1"/>
    <property type="molecule type" value="Genomic_DNA"/>
</dbReference>
<dbReference type="SUPFAM" id="SSF56601">
    <property type="entry name" value="beta-lactamase/transpeptidase-like"/>
    <property type="match status" value="1"/>
</dbReference>
<protein>
    <submittedName>
        <fullName evidence="4">Peptidase S13</fullName>
    </submittedName>
</protein>
<dbReference type="InterPro" id="IPR012338">
    <property type="entry name" value="Beta-lactam/transpept-like"/>
</dbReference>
<feature type="chain" id="PRO_5015608841" evidence="3">
    <location>
        <begin position="19"/>
        <end position="423"/>
    </location>
</feature>
<evidence type="ECO:0000313" key="5">
    <source>
        <dbReference type="Proteomes" id="UP000238196"/>
    </source>
</evidence>
<dbReference type="OrthoDB" id="9802627at2"/>
<feature type="signal peptide" evidence="3">
    <location>
        <begin position="1"/>
        <end position="18"/>
    </location>
</feature>
<dbReference type="PRINTS" id="PR00922">
    <property type="entry name" value="DADACBPTASE3"/>
</dbReference>
<keyword evidence="3" id="KW-0732">Signal</keyword>
<organism evidence="4 5">
    <name type="scientific">Proteobacteria bacterium 228</name>
    <dbReference type="NCBI Taxonomy" id="2083153"/>
    <lineage>
        <taxon>Bacteria</taxon>
        <taxon>Pseudomonadati</taxon>
        <taxon>Pseudomonadota</taxon>
    </lineage>
</organism>
<evidence type="ECO:0000256" key="1">
    <source>
        <dbReference type="ARBA" id="ARBA00006096"/>
    </source>
</evidence>
<reference evidence="4 5" key="1">
    <citation type="submission" date="2018-02" db="EMBL/GenBank/DDBJ databases">
        <title>novel marine gammaproteobacteria from coastal saline agro ecosystem.</title>
        <authorList>
            <person name="Krishnan R."/>
            <person name="Ramesh Kumar N."/>
        </authorList>
    </citation>
    <scope>NUCLEOTIDE SEQUENCE [LARGE SCALE GENOMIC DNA]</scope>
    <source>
        <strain evidence="4 5">228</strain>
    </source>
</reference>
<dbReference type="AlphaFoldDB" id="A0A2S5KV48"/>
<evidence type="ECO:0000256" key="2">
    <source>
        <dbReference type="ARBA" id="ARBA00022801"/>
    </source>
</evidence>
<dbReference type="Gene3D" id="3.50.80.20">
    <property type="entry name" value="D-Ala-D-Ala carboxypeptidase C, peptidase S13"/>
    <property type="match status" value="1"/>
</dbReference>
<dbReference type="GO" id="GO:0006508">
    <property type="term" value="P:proteolysis"/>
    <property type="evidence" value="ECO:0007669"/>
    <property type="project" value="InterPro"/>
</dbReference>
<dbReference type="PANTHER" id="PTHR30023:SF0">
    <property type="entry name" value="PENICILLIN-SENSITIVE CARBOXYPEPTIDASE A"/>
    <property type="match status" value="1"/>
</dbReference>
<dbReference type="Pfam" id="PF02113">
    <property type="entry name" value="Peptidase_S13"/>
    <property type="match status" value="2"/>
</dbReference>
<dbReference type="Proteomes" id="UP000238196">
    <property type="component" value="Unassembled WGS sequence"/>
</dbReference>
<dbReference type="GO" id="GO:0004185">
    <property type="term" value="F:serine-type carboxypeptidase activity"/>
    <property type="evidence" value="ECO:0007669"/>
    <property type="project" value="InterPro"/>
</dbReference>
<name>A0A2S5KV48_9PROT</name>
<dbReference type="PANTHER" id="PTHR30023">
    <property type="entry name" value="D-ALANYL-D-ALANINE CARBOXYPEPTIDASE"/>
    <property type="match status" value="1"/>
</dbReference>
<dbReference type="InterPro" id="IPR000667">
    <property type="entry name" value="Peptidase_S13"/>
</dbReference>
<dbReference type="Gene3D" id="3.40.710.10">
    <property type="entry name" value="DD-peptidase/beta-lactamase superfamily"/>
    <property type="match status" value="1"/>
</dbReference>
<comment type="similarity">
    <text evidence="1">Belongs to the peptidase S13 family.</text>
</comment>
<evidence type="ECO:0000256" key="3">
    <source>
        <dbReference type="SAM" id="SignalP"/>
    </source>
</evidence>
<sequence>MRFLVLALALATATTSYASNLQLPANASLWVEGHKELSKNSTLPRAPASTLKVLTALYAIDTLGLDYHFKTPLWIDKNGMLWVEGQGDPSITSETLEAMADYVKSQNIAQISGIGVDSSYYASNQIPDGISETANPYDAMPAALILNYNTIFIKRVNGKILSAEPQTPLTPTALFYAAKLQGNQERINLGNNPVDFQTYFAEQLRAQLEKKGIAVRNLIKIAKTPAHARSIGNFENPKTLRDVLQDMLYYSNNIIANQLFLTLGAMQQGSPSTLEKSQLAMTNFVDGHFKWQQFHIEEGSGLSRKNHISAAQLGELLETFRPYQSLLKEFSPELQAKTGTLSDVSALAGYVKVNDQWVRFALMMDHSGAPGLRFSLANALRQQLARSTPVKKKEQVAKATTLKESSKLKKDLDKKESLAALPN</sequence>
<dbReference type="GO" id="GO:0000270">
    <property type="term" value="P:peptidoglycan metabolic process"/>
    <property type="evidence" value="ECO:0007669"/>
    <property type="project" value="TreeGrafter"/>
</dbReference>
<accession>A0A2S5KV48</accession>
<evidence type="ECO:0000313" key="4">
    <source>
        <dbReference type="EMBL" id="PPC78565.1"/>
    </source>
</evidence>